<comment type="caution">
    <text evidence="7">The sequence shown here is derived from an EMBL/GenBank/DDBJ whole genome shotgun (WGS) entry which is preliminary data.</text>
</comment>
<keyword evidence="2" id="KW-0479">Metal-binding</keyword>
<reference evidence="8" key="1">
    <citation type="submission" date="2015-10" db="EMBL/GenBank/DDBJ databases">
        <title>Metagenome-Assembled Genomes uncover a global brackish microbiome.</title>
        <authorList>
            <person name="Hugerth L.W."/>
            <person name="Larsson J."/>
            <person name="Alneberg J."/>
            <person name="Lindh M.V."/>
            <person name="Legrand C."/>
            <person name="Pinhassi J."/>
            <person name="Andersson A."/>
        </authorList>
    </citation>
    <scope>NUCLEOTIDE SEQUENCE [LARGE SCALE GENOMIC DNA]</scope>
</reference>
<dbReference type="GO" id="GO:0000908">
    <property type="term" value="F:taurine dioxygenase activity"/>
    <property type="evidence" value="ECO:0007669"/>
    <property type="project" value="TreeGrafter"/>
</dbReference>
<feature type="non-terminal residue" evidence="7">
    <location>
        <position position="1"/>
    </location>
</feature>
<proteinExistence type="inferred from homology"/>
<evidence type="ECO:0000256" key="1">
    <source>
        <dbReference type="ARBA" id="ARBA00005896"/>
    </source>
</evidence>
<evidence type="ECO:0000259" key="6">
    <source>
        <dbReference type="Pfam" id="PF02668"/>
    </source>
</evidence>
<dbReference type="InterPro" id="IPR003819">
    <property type="entry name" value="TauD/TfdA-like"/>
</dbReference>
<dbReference type="PANTHER" id="PTHR30468">
    <property type="entry name" value="ALPHA-KETOGLUTARATE-DEPENDENT SULFONATE DIOXYGENASE"/>
    <property type="match status" value="1"/>
</dbReference>
<dbReference type="Gene3D" id="3.60.130.10">
    <property type="entry name" value="Clavaminate synthase-like"/>
    <property type="match status" value="1"/>
</dbReference>
<dbReference type="InterPro" id="IPR042098">
    <property type="entry name" value="TauD-like_sf"/>
</dbReference>
<evidence type="ECO:0000256" key="4">
    <source>
        <dbReference type="ARBA" id="ARBA00023002"/>
    </source>
</evidence>
<evidence type="ECO:0000256" key="2">
    <source>
        <dbReference type="ARBA" id="ARBA00022723"/>
    </source>
</evidence>
<evidence type="ECO:0000313" key="7">
    <source>
        <dbReference type="EMBL" id="KRO39804.1"/>
    </source>
</evidence>
<organism evidence="7 8">
    <name type="scientific">SAR86 cluster bacterium BACL1 MAG-120920-bin57</name>
    <dbReference type="NCBI Taxonomy" id="1655571"/>
    <lineage>
        <taxon>Bacteria</taxon>
        <taxon>Pseudomonadati</taxon>
        <taxon>Pseudomonadota</taxon>
        <taxon>Gammaproteobacteria</taxon>
        <taxon>SAR86 cluster</taxon>
    </lineage>
</organism>
<dbReference type="EMBL" id="LIAV01000193">
    <property type="protein sequence ID" value="KRO39804.1"/>
    <property type="molecule type" value="Genomic_DNA"/>
</dbReference>
<dbReference type="Pfam" id="PF02668">
    <property type="entry name" value="TauD"/>
    <property type="match status" value="1"/>
</dbReference>
<evidence type="ECO:0000256" key="3">
    <source>
        <dbReference type="ARBA" id="ARBA00022964"/>
    </source>
</evidence>
<sequence>IDQNYISAICRELIFCYIKGMKFVTPESSSNLGVTIEDIALNGSLSDQEVHDMREQWVKYGVAVFPKQSLTLEEYETFSQLFGPYGEEPFLIPMQDHPHVVQVHRKANEEAAHFGGAWHSDWSFQYQPPSATMLYSEIIPPQGGDTLFANTADAYDDLSDEMKERLIGVRAIHTAKLPYAKDGVYATEGKKRTMKIHTSDEANKTMSHPVVRTHRETGRQTLFINPVYTAALEGFSKEDSDLLLFELYSHMGQEKYIYRHQWEPDMLIMWDNRTVMHMAEGGYDGHERLLHRITVAGDTPQ</sequence>
<keyword evidence="3" id="KW-0223">Dioxygenase</keyword>
<comment type="similarity">
    <text evidence="1">Belongs to the TfdA dioxygenase family.</text>
</comment>
<dbReference type="GO" id="GO:0006790">
    <property type="term" value="P:sulfur compound metabolic process"/>
    <property type="evidence" value="ECO:0007669"/>
    <property type="project" value="TreeGrafter"/>
</dbReference>
<dbReference type="GO" id="GO:0046872">
    <property type="term" value="F:metal ion binding"/>
    <property type="evidence" value="ECO:0007669"/>
    <property type="project" value="UniProtKB-KW"/>
</dbReference>
<dbReference type="SUPFAM" id="SSF51197">
    <property type="entry name" value="Clavaminate synthase-like"/>
    <property type="match status" value="1"/>
</dbReference>
<keyword evidence="5" id="KW-0408">Iron</keyword>
<evidence type="ECO:0000256" key="5">
    <source>
        <dbReference type="ARBA" id="ARBA00023004"/>
    </source>
</evidence>
<gene>
    <name evidence="7" type="ORF">ABR63_05620</name>
</gene>
<accession>A0A0R2PPJ2</accession>
<feature type="domain" description="TauD/TfdA-like" evidence="6">
    <location>
        <begin position="38"/>
        <end position="294"/>
    </location>
</feature>
<dbReference type="GO" id="GO:0005737">
    <property type="term" value="C:cytoplasm"/>
    <property type="evidence" value="ECO:0007669"/>
    <property type="project" value="TreeGrafter"/>
</dbReference>
<evidence type="ECO:0000313" key="8">
    <source>
        <dbReference type="Proteomes" id="UP000050874"/>
    </source>
</evidence>
<name>A0A0R2PPJ2_9GAMM</name>
<dbReference type="PANTHER" id="PTHR30468:SF1">
    <property type="entry name" value="ALPHA-KETOGLUTARATE-DEPENDENT SULFONATE DIOXYGENASE"/>
    <property type="match status" value="1"/>
</dbReference>
<dbReference type="AlphaFoldDB" id="A0A0R2PPJ2"/>
<dbReference type="InterPro" id="IPR051323">
    <property type="entry name" value="AtsK-like"/>
</dbReference>
<dbReference type="Proteomes" id="UP000050874">
    <property type="component" value="Unassembled WGS sequence"/>
</dbReference>
<keyword evidence="4" id="KW-0560">Oxidoreductase</keyword>
<protein>
    <recommendedName>
        <fullName evidence="6">TauD/TfdA-like domain-containing protein</fullName>
    </recommendedName>
</protein>